<comment type="caution">
    <text evidence="1">The sequence shown here is derived from an EMBL/GenBank/DDBJ whole genome shotgun (WGS) entry which is preliminary data.</text>
</comment>
<accession>A0A7W8NPI5</accession>
<dbReference type="AlphaFoldDB" id="A0A7W8NPI5"/>
<gene>
    <name evidence="1" type="ORF">HNQ07_001257</name>
</gene>
<organism evidence="1 2">
    <name type="scientific">Deinococcus metalli</name>
    <dbReference type="NCBI Taxonomy" id="1141878"/>
    <lineage>
        <taxon>Bacteria</taxon>
        <taxon>Thermotogati</taxon>
        <taxon>Deinococcota</taxon>
        <taxon>Deinococci</taxon>
        <taxon>Deinococcales</taxon>
        <taxon>Deinococcaceae</taxon>
        <taxon>Deinococcus</taxon>
    </lineage>
</organism>
<evidence type="ECO:0000313" key="2">
    <source>
        <dbReference type="Proteomes" id="UP000539473"/>
    </source>
</evidence>
<proteinExistence type="predicted"/>
<dbReference type="Proteomes" id="UP000539473">
    <property type="component" value="Unassembled WGS sequence"/>
</dbReference>
<reference evidence="1 2" key="1">
    <citation type="submission" date="2020-08" db="EMBL/GenBank/DDBJ databases">
        <title>Genomic Encyclopedia of Type Strains, Phase IV (KMG-IV): sequencing the most valuable type-strain genomes for metagenomic binning, comparative biology and taxonomic classification.</title>
        <authorList>
            <person name="Goeker M."/>
        </authorList>
    </citation>
    <scope>NUCLEOTIDE SEQUENCE [LARGE SCALE GENOMIC DNA]</scope>
    <source>
        <strain evidence="1 2">DSM 27521</strain>
    </source>
</reference>
<sequence>MLGRRHTAALSAAVAGSIAHILSHVTPVDVLMAR</sequence>
<name>A0A7W8NPI5_9DEIO</name>
<protein>
    <submittedName>
        <fullName evidence="1">Uncharacterized protein</fullName>
    </submittedName>
</protein>
<evidence type="ECO:0000313" key="1">
    <source>
        <dbReference type="EMBL" id="MBB5375800.1"/>
    </source>
</evidence>
<dbReference type="EMBL" id="JACHFK010000002">
    <property type="protein sequence ID" value="MBB5375800.1"/>
    <property type="molecule type" value="Genomic_DNA"/>
</dbReference>